<evidence type="ECO:0000313" key="1">
    <source>
        <dbReference type="EMBL" id="GMG35963.1"/>
    </source>
</evidence>
<gene>
    <name evidence="1" type="ORF">Aory04_001108900</name>
</gene>
<proteinExistence type="predicted"/>
<comment type="caution">
    <text evidence="1">The sequence shown here is derived from an EMBL/GenBank/DDBJ whole genome shotgun (WGS) entry which is preliminary data.</text>
</comment>
<sequence>MGVQGLSRVTIDPAMSWTPRSIDDLNATNKASMVARQTRRGEGFIKQETKKSTAYEAPLWLQEFAQCYQQAIGTAGTP</sequence>
<organism evidence="1 2">
    <name type="scientific">Aspergillus oryzae</name>
    <name type="common">Yellow koji mold</name>
    <dbReference type="NCBI Taxonomy" id="5062"/>
    <lineage>
        <taxon>Eukaryota</taxon>
        <taxon>Fungi</taxon>
        <taxon>Dikarya</taxon>
        <taxon>Ascomycota</taxon>
        <taxon>Pezizomycotina</taxon>
        <taxon>Eurotiomycetes</taxon>
        <taxon>Eurotiomycetidae</taxon>
        <taxon>Eurotiales</taxon>
        <taxon>Aspergillaceae</taxon>
        <taxon>Aspergillus</taxon>
        <taxon>Aspergillus subgen. Circumdati</taxon>
    </lineage>
</organism>
<dbReference type="Proteomes" id="UP001165205">
    <property type="component" value="Unassembled WGS sequence"/>
</dbReference>
<name>A0AAN4YXA2_ASPOZ</name>
<dbReference type="AlphaFoldDB" id="A0AAN4YXA2"/>
<reference evidence="1" key="1">
    <citation type="submission" date="2023-04" db="EMBL/GenBank/DDBJ databases">
        <title>Aspergillus oryzae NBRC 4228.</title>
        <authorList>
            <person name="Ichikawa N."/>
            <person name="Sato H."/>
            <person name="Tonouchi N."/>
        </authorList>
    </citation>
    <scope>NUCLEOTIDE SEQUENCE</scope>
    <source>
        <strain evidence="1">NBRC 4228</strain>
    </source>
</reference>
<dbReference type="EMBL" id="BSYA01000185">
    <property type="protein sequence ID" value="GMG35963.1"/>
    <property type="molecule type" value="Genomic_DNA"/>
</dbReference>
<evidence type="ECO:0000313" key="2">
    <source>
        <dbReference type="Proteomes" id="UP001165205"/>
    </source>
</evidence>
<accession>A0AAN4YXA2</accession>
<protein>
    <submittedName>
        <fullName evidence="1">Unnamed protein product</fullName>
    </submittedName>
</protein>